<dbReference type="InterPro" id="IPR036236">
    <property type="entry name" value="Znf_C2H2_sf"/>
</dbReference>
<feature type="region of interest" description="Disordered" evidence="10">
    <location>
        <begin position="1316"/>
        <end position="1374"/>
    </location>
</feature>
<dbReference type="PROSITE" id="PS50157">
    <property type="entry name" value="ZINC_FINGER_C2H2_2"/>
    <property type="match status" value="4"/>
</dbReference>
<evidence type="ECO:0000256" key="7">
    <source>
        <dbReference type="ARBA" id="ARBA00023163"/>
    </source>
</evidence>
<dbReference type="PROSITE" id="PS51156">
    <property type="entry name" value="ELM2"/>
    <property type="match status" value="1"/>
</dbReference>
<evidence type="ECO:0000313" key="14">
    <source>
        <dbReference type="Proteomes" id="UP000735302"/>
    </source>
</evidence>
<feature type="region of interest" description="Disordered" evidence="10">
    <location>
        <begin position="828"/>
        <end position="850"/>
    </location>
</feature>
<dbReference type="GO" id="GO:0006357">
    <property type="term" value="P:regulation of transcription by RNA polymerase II"/>
    <property type="evidence" value="ECO:0007669"/>
    <property type="project" value="TreeGrafter"/>
</dbReference>
<dbReference type="FunFam" id="3.30.160.60:FF:000656">
    <property type="entry name" value="Zinc finger protein 541"/>
    <property type="match status" value="1"/>
</dbReference>
<name>A0AAV3ZW75_9GAST</name>
<dbReference type="Gene3D" id="3.30.160.60">
    <property type="entry name" value="Classic Zinc Finger"/>
    <property type="match status" value="3"/>
</dbReference>
<dbReference type="InterPro" id="IPR013087">
    <property type="entry name" value="Znf_C2H2_type"/>
</dbReference>
<feature type="domain" description="C2H2-type" evidence="11">
    <location>
        <begin position="302"/>
        <end position="329"/>
    </location>
</feature>
<evidence type="ECO:0000256" key="6">
    <source>
        <dbReference type="ARBA" id="ARBA00023015"/>
    </source>
</evidence>
<evidence type="ECO:0000256" key="5">
    <source>
        <dbReference type="ARBA" id="ARBA00022833"/>
    </source>
</evidence>
<evidence type="ECO:0000256" key="1">
    <source>
        <dbReference type="ARBA" id="ARBA00004123"/>
    </source>
</evidence>
<feature type="compositionally biased region" description="Polar residues" evidence="10">
    <location>
        <begin position="1561"/>
        <end position="1575"/>
    </location>
</feature>
<evidence type="ECO:0000259" key="11">
    <source>
        <dbReference type="PROSITE" id="PS50157"/>
    </source>
</evidence>
<feature type="compositionally biased region" description="Polar residues" evidence="10">
    <location>
        <begin position="1316"/>
        <end position="1326"/>
    </location>
</feature>
<feature type="compositionally biased region" description="Polar residues" evidence="10">
    <location>
        <begin position="1642"/>
        <end position="1659"/>
    </location>
</feature>
<feature type="compositionally biased region" description="Low complexity" evidence="10">
    <location>
        <begin position="600"/>
        <end position="613"/>
    </location>
</feature>
<dbReference type="PANTHER" id="PTHR16089">
    <property type="entry name" value="REST COREPRESSOR COREST PROTEIN-RELATED"/>
    <property type="match status" value="1"/>
</dbReference>
<comment type="subcellular location">
    <subcellularLocation>
        <location evidence="1">Nucleus</location>
    </subcellularLocation>
</comment>
<feature type="region of interest" description="Disordered" evidence="10">
    <location>
        <begin position="1640"/>
        <end position="1659"/>
    </location>
</feature>
<protein>
    <submittedName>
        <fullName evidence="13">Protein odd-skipped-related 1</fullName>
    </submittedName>
</protein>
<feature type="compositionally biased region" description="Basic and acidic residues" evidence="10">
    <location>
        <begin position="1941"/>
        <end position="1958"/>
    </location>
</feature>
<feature type="compositionally biased region" description="Low complexity" evidence="10">
    <location>
        <begin position="868"/>
        <end position="892"/>
    </location>
</feature>
<feature type="domain" description="ELM2" evidence="12">
    <location>
        <begin position="1811"/>
        <end position="1902"/>
    </location>
</feature>
<keyword evidence="3" id="KW-0677">Repeat</keyword>
<dbReference type="PROSITE" id="PS00028">
    <property type="entry name" value="ZINC_FINGER_C2H2_1"/>
    <property type="match status" value="4"/>
</dbReference>
<evidence type="ECO:0000256" key="9">
    <source>
        <dbReference type="PROSITE-ProRule" id="PRU00042"/>
    </source>
</evidence>
<feature type="region of interest" description="Disordered" evidence="10">
    <location>
        <begin position="372"/>
        <end position="427"/>
    </location>
</feature>
<accession>A0AAV3ZW75</accession>
<evidence type="ECO:0000256" key="10">
    <source>
        <dbReference type="SAM" id="MobiDB-lite"/>
    </source>
</evidence>
<feature type="compositionally biased region" description="Basic and acidic residues" evidence="10">
    <location>
        <begin position="1605"/>
        <end position="1619"/>
    </location>
</feature>
<dbReference type="SMART" id="SM01189">
    <property type="entry name" value="ELM2"/>
    <property type="match status" value="1"/>
</dbReference>
<feature type="compositionally biased region" description="Low complexity" evidence="10">
    <location>
        <begin position="482"/>
        <end position="527"/>
    </location>
</feature>
<dbReference type="PANTHER" id="PTHR16089:SF40">
    <property type="entry name" value="SUPPRESSOR OF ACTIVATED EGL-4 PROTEIN 1"/>
    <property type="match status" value="1"/>
</dbReference>
<evidence type="ECO:0000313" key="13">
    <source>
        <dbReference type="EMBL" id="GFN99092.1"/>
    </source>
</evidence>
<dbReference type="SUPFAM" id="SSF57667">
    <property type="entry name" value="beta-beta-alpha zinc fingers"/>
    <property type="match status" value="2"/>
</dbReference>
<feature type="compositionally biased region" description="Polar residues" evidence="10">
    <location>
        <begin position="563"/>
        <end position="573"/>
    </location>
</feature>
<feature type="compositionally biased region" description="Polar residues" evidence="10">
    <location>
        <begin position="740"/>
        <end position="749"/>
    </location>
</feature>
<dbReference type="Pfam" id="PF12171">
    <property type="entry name" value="zf-C2H2_jaz"/>
    <property type="match status" value="1"/>
</dbReference>
<feature type="compositionally biased region" description="Low complexity" evidence="10">
    <location>
        <begin position="574"/>
        <end position="585"/>
    </location>
</feature>
<keyword evidence="7" id="KW-0804">Transcription</keyword>
<dbReference type="FunFam" id="3.30.160.60:FF:000744">
    <property type="entry name" value="zinc finger E-box-binding homeobox 1"/>
    <property type="match status" value="1"/>
</dbReference>
<dbReference type="Pfam" id="PF00096">
    <property type="entry name" value="zf-C2H2"/>
    <property type="match status" value="1"/>
</dbReference>
<keyword evidence="6" id="KW-0805">Transcription regulation</keyword>
<dbReference type="InterPro" id="IPR000949">
    <property type="entry name" value="ELM2_dom"/>
</dbReference>
<feature type="region of interest" description="Disordered" evidence="10">
    <location>
        <begin position="1929"/>
        <end position="1958"/>
    </location>
</feature>
<dbReference type="Pfam" id="PF13912">
    <property type="entry name" value="zf-C2H2_6"/>
    <property type="match status" value="1"/>
</dbReference>
<feature type="region of interest" description="Disordered" evidence="10">
    <location>
        <begin position="546"/>
        <end position="589"/>
    </location>
</feature>
<feature type="domain" description="C2H2-type" evidence="11">
    <location>
        <begin position="330"/>
        <end position="359"/>
    </location>
</feature>
<dbReference type="SMART" id="SM00355">
    <property type="entry name" value="ZnF_C2H2"/>
    <property type="match status" value="4"/>
</dbReference>
<feature type="compositionally biased region" description="Low complexity" evidence="10">
    <location>
        <begin position="835"/>
        <end position="850"/>
    </location>
</feature>
<keyword evidence="14" id="KW-1185">Reference proteome</keyword>
<evidence type="ECO:0000256" key="3">
    <source>
        <dbReference type="ARBA" id="ARBA00022737"/>
    </source>
</evidence>
<comment type="caution">
    <text evidence="13">The sequence shown here is derived from an EMBL/GenBank/DDBJ whole genome shotgun (WGS) entry which is preliminary data.</text>
</comment>
<dbReference type="InterPro" id="IPR051066">
    <property type="entry name" value="Trans_reg/Corepressor"/>
</dbReference>
<feature type="compositionally biased region" description="Low complexity" evidence="10">
    <location>
        <begin position="1227"/>
        <end position="1237"/>
    </location>
</feature>
<dbReference type="Pfam" id="PF01448">
    <property type="entry name" value="ELM2"/>
    <property type="match status" value="1"/>
</dbReference>
<feature type="compositionally biased region" description="Low complexity" evidence="10">
    <location>
        <begin position="403"/>
        <end position="427"/>
    </location>
</feature>
<evidence type="ECO:0000259" key="12">
    <source>
        <dbReference type="PROSITE" id="PS51156"/>
    </source>
</evidence>
<proteinExistence type="predicted"/>
<dbReference type="GO" id="GO:0003714">
    <property type="term" value="F:transcription corepressor activity"/>
    <property type="evidence" value="ECO:0007669"/>
    <property type="project" value="TreeGrafter"/>
</dbReference>
<feature type="region of interest" description="Disordered" evidence="10">
    <location>
        <begin position="705"/>
        <end position="772"/>
    </location>
</feature>
<keyword evidence="4 9" id="KW-0863">Zinc-finger</keyword>
<dbReference type="Proteomes" id="UP000735302">
    <property type="component" value="Unassembled WGS sequence"/>
</dbReference>
<dbReference type="InterPro" id="IPR022755">
    <property type="entry name" value="Znf_C2H2_jaz"/>
</dbReference>
<gene>
    <name evidence="13" type="ORF">PoB_002559800</name>
</gene>
<dbReference type="GO" id="GO:0008270">
    <property type="term" value="F:zinc ion binding"/>
    <property type="evidence" value="ECO:0007669"/>
    <property type="project" value="UniProtKB-KW"/>
</dbReference>
<feature type="region of interest" description="Disordered" evidence="10">
    <location>
        <begin position="1510"/>
        <end position="1635"/>
    </location>
</feature>
<evidence type="ECO:0000256" key="2">
    <source>
        <dbReference type="ARBA" id="ARBA00022723"/>
    </source>
</evidence>
<evidence type="ECO:0000256" key="4">
    <source>
        <dbReference type="ARBA" id="ARBA00022771"/>
    </source>
</evidence>
<keyword evidence="5" id="KW-0862">Zinc</keyword>
<sequence>MEGQQVAGANSQASSLAVGLNGPPFLSNLISSEASSNGINLIDIPLTLSAFNGYNPNLTFSGSDDLIGGSSVNLSLNSFSDASLFKMSDNGGLLTTGDSLSKSGDSSKSPLELMVSSDNLQIQGQSSPAMASAPTGAQFQSVVSGGDKMLSAVNNLHFNDTEMLGDSGFDAAPSGLNQFDDGLLSSLGNSTGQGMAGSSSFDLFDGGVADTLSLSPQPFQDSGLMAATDSPVLDTGLILQQPDSVSENSSIKSTGNKTPSSSVSSPEQNKYAPSQCPVCGKTFNNIGALAKHRLTHSDERKYVCNVCSKGFKRQDHLNGHLMTHLEKKPYECQLPSCDKGYCDARSLRRHLEQHHHLDPETIVAHVHASMAAAGIPPPTPRSSGGASSKKESRSKQLSSPQYSPGSATPTPSPGASGAGNAFHFDSQQQKQQQELLVVQQIHQQQKLILQQQKQQKLQEELKAKELKGNTGQNTDVSRQLHLQLQQQQQSKSQQQQQGKPNKTQTQQQQGKSQQQTHKSHQGQQQKQPADMLAVMQQVQQLQQQIHQQHQLEMQRKKEREANNAAQVSTTKNSQPTQQKQQQQQQDAAWQDRAGVYTFVSTPTSSEVSPVSRSDQSPGAGGIVMAAGQTNSPVSPATGSGIPTGTQPRSPMANSGSRTNWFPSTEGGQMKIDEAAKNQAYCKACDRYFKNAAALNGHMRCHGGFLRKTKEKDTKKSPVRKNSNSSSSDMGPPLRRPPHISTPSPQSAMARTSPTTPTPSTFSPNPGSVSSDQHLGSVEMMSVGSPSDHQLLQNMNLKQEGSGSELVLTHQKHKHLQEQLSSHILKRRMSGEQQLRRQQQQQLQNKPVQQQLQPNQQPINFLGEHIKSQQQPQQQLQQQQQQQFQDQSQQNIQMLPGQFLGGDGTDLPVVESNPPTRSMSPHQGEHIQRLVQSFQQVEELQRQSQQQAQLNVSPEQLEQIRQQHKLLGLPPLNPQQLHYQLQEQQAQQAQIVQAQMREQQQIQEMQQQQQQQFQEQQHQASLVMATTSSPSSAQILDPQQQTGTLVQQLNNNMDNLSFNPQGILSPTALSTQHVFTNSTNPTATVTPLNTSVQQILAALDPSIVTAAGINLGDHQNILLQLHKQQQQQQEHGDNIGMLSGGLVVSNSNSASTGAASSVSGSLMSGVQYQASTEHLNEQSSTLLQSGLQQLPQILLQPPDADDLGGVPTISIPDSAVVLTDHMGGSMLQQQQQQQQQQQHHVAISQQHSPSEREQIERIQSRLMASVVEKQHQQSVMASGGAALTHPHVAQSLDSPSISSSVANNSFINIQSTPFQNNLVSQPVGRSQQLREKSKPGHNSHLSQKQQQQQQQRNPSAFLSVSSASPSLNSPSTSSAVARNTDAAVAQILKNISNSMAGGESSGALAAAAAAAAAASAAASGSGEGSIDINPSTQASLMSNNPGTDMLAVEDQTMSYTGLRDTYESSPSMSRSFKLDSIKQDVMLSSAVSSDAQIVSNDPLSSLRDANMLPSYCSPSTEENGHNPHGQLPSFVPISGTNNSKLRRLSADLESSHSRRGNLFAHQRQNAPSSKKLSSDSNPHHLMVDPQEVEGLTNLGLGGGVGGSGKSESRVRARSKSGDVHHQHKYSRSKSIDHSTLLRHRSLTGDSLTRPSGGLRTSSLSHPEDIFARSDGADVFRNPGSLPSPLKIKRKHRPAPLYIPPHFGFFQSRLRSPRVISGGSLGDRTGGLGRGLHTGHTPPPYTPPPMLSPFRSGSGLFCTLQSAQPQTPKSAPVSGKILSHRKGSLSSVKSELGIEPFTEQVEEESPPETDTEAHINIGPEFQAVLPEFREKSEAKASPAVRKEWVMWHPSSEQENTDSQLQNYQDFSCSAAVRGNGRNVEYALHLLHLAGGDIQEAMLMLMGEPPRLPAGHPMLDYKYQVLVLCKLSRSSYRGDPKSKKKGKAKMDDRRNLKLDGGKEMC</sequence>
<feature type="compositionally biased region" description="Low complexity" evidence="10">
    <location>
        <begin position="751"/>
        <end position="767"/>
    </location>
</feature>
<dbReference type="GO" id="GO:0000118">
    <property type="term" value="C:histone deacetylase complex"/>
    <property type="evidence" value="ECO:0007669"/>
    <property type="project" value="TreeGrafter"/>
</dbReference>
<feature type="domain" description="C2H2-type" evidence="11">
    <location>
        <begin position="679"/>
        <end position="703"/>
    </location>
</feature>
<feature type="compositionally biased region" description="Gly residues" evidence="10">
    <location>
        <begin position="1594"/>
        <end position="1603"/>
    </location>
</feature>
<feature type="compositionally biased region" description="Basic and acidic residues" evidence="10">
    <location>
        <begin position="552"/>
        <end position="561"/>
    </location>
</feature>
<reference evidence="13 14" key="1">
    <citation type="journal article" date="2021" name="Elife">
        <title>Chloroplast acquisition without the gene transfer in kleptoplastic sea slugs, Plakobranchus ocellatus.</title>
        <authorList>
            <person name="Maeda T."/>
            <person name="Takahashi S."/>
            <person name="Yoshida T."/>
            <person name="Shimamura S."/>
            <person name="Takaki Y."/>
            <person name="Nagai Y."/>
            <person name="Toyoda A."/>
            <person name="Suzuki Y."/>
            <person name="Arimoto A."/>
            <person name="Ishii H."/>
            <person name="Satoh N."/>
            <person name="Nishiyama T."/>
            <person name="Hasebe M."/>
            <person name="Maruyama T."/>
            <person name="Minagawa J."/>
            <person name="Obokata J."/>
            <person name="Shigenobu S."/>
        </authorList>
    </citation>
    <scope>NUCLEOTIDE SEQUENCE [LARGE SCALE GENOMIC DNA]</scope>
</reference>
<keyword evidence="2" id="KW-0479">Metal-binding</keyword>
<feature type="region of interest" description="Disordered" evidence="10">
    <location>
        <begin position="866"/>
        <end position="924"/>
    </location>
</feature>
<dbReference type="GO" id="GO:0005667">
    <property type="term" value="C:transcription regulator complex"/>
    <property type="evidence" value="ECO:0007669"/>
    <property type="project" value="TreeGrafter"/>
</dbReference>
<organism evidence="13 14">
    <name type="scientific">Plakobranchus ocellatus</name>
    <dbReference type="NCBI Taxonomy" id="259542"/>
    <lineage>
        <taxon>Eukaryota</taxon>
        <taxon>Metazoa</taxon>
        <taxon>Spiralia</taxon>
        <taxon>Lophotrochozoa</taxon>
        <taxon>Mollusca</taxon>
        <taxon>Gastropoda</taxon>
        <taxon>Heterobranchia</taxon>
        <taxon>Euthyneura</taxon>
        <taxon>Panpulmonata</taxon>
        <taxon>Sacoglossa</taxon>
        <taxon>Placobranchoidea</taxon>
        <taxon>Plakobranchidae</taxon>
        <taxon>Plakobranchus</taxon>
    </lineage>
</organism>
<feature type="region of interest" description="Disordered" evidence="10">
    <location>
        <begin position="629"/>
        <end position="656"/>
    </location>
</feature>
<feature type="compositionally biased region" description="Low complexity" evidence="10">
    <location>
        <begin position="1342"/>
        <end position="1374"/>
    </location>
</feature>
<dbReference type="EMBL" id="BLXT01002947">
    <property type="protein sequence ID" value="GFN99092.1"/>
    <property type="molecule type" value="Genomic_DNA"/>
</dbReference>
<dbReference type="Gene3D" id="4.10.1240.50">
    <property type="match status" value="1"/>
</dbReference>
<feature type="domain" description="C2H2-type" evidence="11">
    <location>
        <begin position="274"/>
        <end position="301"/>
    </location>
</feature>
<feature type="region of interest" description="Disordered" evidence="10">
    <location>
        <begin position="241"/>
        <end position="271"/>
    </location>
</feature>
<feature type="region of interest" description="Disordered" evidence="10">
    <location>
        <begin position="1223"/>
        <end position="1254"/>
    </location>
</feature>
<evidence type="ECO:0000256" key="8">
    <source>
        <dbReference type="ARBA" id="ARBA00023242"/>
    </source>
</evidence>
<feature type="region of interest" description="Disordered" evidence="10">
    <location>
        <begin position="600"/>
        <end position="619"/>
    </location>
</feature>
<keyword evidence="8" id="KW-0539">Nucleus</keyword>
<feature type="region of interest" description="Disordered" evidence="10">
    <location>
        <begin position="482"/>
        <end position="530"/>
    </location>
</feature>